<dbReference type="PANTHER" id="PTHR32057:SF14">
    <property type="entry name" value="PROTEIN ADENYLYLTRANSFERASE SELO, MITOCHONDRIAL"/>
    <property type="match status" value="1"/>
</dbReference>
<evidence type="ECO:0000256" key="3">
    <source>
        <dbReference type="ARBA" id="ARBA00022679"/>
    </source>
</evidence>
<evidence type="ECO:0000256" key="2">
    <source>
        <dbReference type="ARBA" id="ARBA00009747"/>
    </source>
</evidence>
<reference evidence="12 15" key="3">
    <citation type="submission" date="2020-01" db="EMBL/GenBank/DDBJ databases">
        <title>Draft genome sequence of Aspergillus lentulus IFM 60648.</title>
        <authorList>
            <person name="Takahashi H."/>
            <person name="Yaguchi T."/>
        </authorList>
    </citation>
    <scope>NUCLEOTIDE SEQUENCE [LARGE SCALE GENOMIC DNA]</scope>
    <source>
        <strain evidence="12 15">IFM 60648</strain>
    </source>
</reference>
<evidence type="ECO:0000313" key="13">
    <source>
        <dbReference type="EMBL" id="KAF4203859.1"/>
    </source>
</evidence>
<dbReference type="GO" id="GO:0046872">
    <property type="term" value="F:metal ion binding"/>
    <property type="evidence" value="ECO:0007669"/>
    <property type="project" value="UniProtKB-KW"/>
</dbReference>
<dbReference type="Proteomes" id="UP000649114">
    <property type="component" value="Unassembled WGS sequence"/>
</dbReference>
<comment type="caution">
    <text evidence="11">The sequence shown here is derived from an EMBL/GenBank/DDBJ whole genome shotgun (WGS) entry which is preliminary data.</text>
</comment>
<reference evidence="13" key="2">
    <citation type="journal article" date="2020" name="bioRxiv">
        <title>Genomic and phenotypic heterogeneity of clinical isolates of the human pathogens Aspergillus fumigatus, Aspergillus lentulus and Aspergillus fumigatiaffinis.</title>
        <authorList>
            <person name="dos Santos R.A.C."/>
            <person name="Steenwyk J.L."/>
            <person name="Rivero-Menendez O."/>
            <person name="Mead M.E."/>
            <person name="Silva L.P."/>
            <person name="Bastos R.W."/>
            <person name="Alastruey-Izquierdo A."/>
            <person name="Goldman G.H."/>
            <person name="Rokas A."/>
        </authorList>
    </citation>
    <scope>NUCLEOTIDE SEQUENCE</scope>
    <source>
        <strain evidence="13">CNM-CM8927</strain>
    </source>
</reference>
<keyword evidence="7" id="KW-0067">ATP-binding</keyword>
<evidence type="ECO:0000256" key="8">
    <source>
        <dbReference type="ARBA" id="ARBA00022842"/>
    </source>
</evidence>
<dbReference type="Pfam" id="PF02696">
    <property type="entry name" value="SelO"/>
    <property type="match status" value="1"/>
</dbReference>
<keyword evidence="4" id="KW-0548">Nucleotidyltransferase</keyword>
<keyword evidence="15" id="KW-1185">Reference proteome</keyword>
<keyword evidence="5" id="KW-0479">Metal-binding</keyword>
<keyword evidence="3" id="KW-0808">Transferase</keyword>
<evidence type="ECO:0000313" key="15">
    <source>
        <dbReference type="Proteomes" id="UP000465220"/>
    </source>
</evidence>
<dbReference type="HAMAP" id="MF_00692">
    <property type="entry name" value="SelO"/>
    <property type="match status" value="1"/>
</dbReference>
<accession>A0AAN4TDX1</accession>
<gene>
    <name evidence="11" type="ORF">ALT_8367</name>
    <name evidence="13" type="ORF">CNMCM8927_008242</name>
    <name evidence="12" type="ORF">IFM60648_07469</name>
</gene>
<dbReference type="InterPro" id="IPR003846">
    <property type="entry name" value="SelO"/>
</dbReference>
<dbReference type="AlphaFoldDB" id="A0AAN4TDX1"/>
<evidence type="ECO:0000256" key="7">
    <source>
        <dbReference type="ARBA" id="ARBA00022840"/>
    </source>
</evidence>
<reference evidence="13" key="4">
    <citation type="submission" date="2020-04" db="EMBL/GenBank/DDBJ databases">
        <authorList>
            <person name="Santos R.A.C."/>
            <person name="Steenwyk J.L."/>
            <person name="Rivero-Menendez O."/>
            <person name="Mead M.E."/>
            <person name="Silva L.P."/>
            <person name="Bastos R.W."/>
            <person name="Alastruey-Izquierdo A."/>
            <person name="Goldman G.H."/>
            <person name="Rokas A."/>
        </authorList>
    </citation>
    <scope>NUCLEOTIDE SEQUENCE</scope>
    <source>
        <strain evidence="13">CNM-CM8927</strain>
    </source>
</reference>
<evidence type="ECO:0000256" key="10">
    <source>
        <dbReference type="SAM" id="MobiDB-lite"/>
    </source>
</evidence>
<protein>
    <recommendedName>
        <fullName evidence="9">Selenoprotein O</fullName>
    </recommendedName>
</protein>
<evidence type="ECO:0000256" key="1">
    <source>
        <dbReference type="ARBA" id="ARBA00001946"/>
    </source>
</evidence>
<evidence type="ECO:0000256" key="9">
    <source>
        <dbReference type="ARBA" id="ARBA00031547"/>
    </source>
</evidence>
<dbReference type="EMBL" id="BCLY01000016">
    <property type="protein sequence ID" value="GAQ11046.1"/>
    <property type="molecule type" value="Genomic_DNA"/>
</dbReference>
<dbReference type="Proteomes" id="UP000465220">
    <property type="component" value="Unassembled WGS sequence"/>
</dbReference>
<evidence type="ECO:0000256" key="5">
    <source>
        <dbReference type="ARBA" id="ARBA00022723"/>
    </source>
</evidence>
<reference evidence="11 14" key="1">
    <citation type="submission" date="2015-11" db="EMBL/GenBank/DDBJ databases">
        <title>Aspergillus lentulus strain IFM 54703T.</title>
        <authorList>
            <person name="Kusuya Y."/>
            <person name="Sakai K."/>
            <person name="Kamei K."/>
            <person name="Takahashi H."/>
            <person name="Yaguchi T."/>
        </authorList>
    </citation>
    <scope>NUCLEOTIDE SEQUENCE [LARGE SCALE GENOMIC DNA]</scope>
    <source>
        <strain evidence="11 14">IFM 54703</strain>
    </source>
</reference>
<comment type="similarity">
    <text evidence="2">Belongs to the SELO family.</text>
</comment>
<dbReference type="EMBL" id="JAAAPU010000070">
    <property type="protein sequence ID" value="KAF4203859.1"/>
    <property type="molecule type" value="Genomic_DNA"/>
</dbReference>
<comment type="cofactor">
    <cofactor evidence="1">
        <name>Mg(2+)</name>
        <dbReference type="ChEBI" id="CHEBI:18420"/>
    </cofactor>
</comment>
<dbReference type="GO" id="GO:0005739">
    <property type="term" value="C:mitochondrion"/>
    <property type="evidence" value="ECO:0007669"/>
    <property type="project" value="TreeGrafter"/>
</dbReference>
<dbReference type="GO" id="GO:0005524">
    <property type="term" value="F:ATP binding"/>
    <property type="evidence" value="ECO:0007669"/>
    <property type="project" value="UniProtKB-KW"/>
</dbReference>
<dbReference type="PANTHER" id="PTHR32057">
    <property type="entry name" value="PROTEIN ADENYLYLTRANSFERASE SELO, MITOCHONDRIAL"/>
    <property type="match status" value="1"/>
</dbReference>
<keyword evidence="6" id="KW-0547">Nucleotide-binding</keyword>
<evidence type="ECO:0000313" key="14">
    <source>
        <dbReference type="Proteomes" id="UP000051487"/>
    </source>
</evidence>
<evidence type="ECO:0000313" key="11">
    <source>
        <dbReference type="EMBL" id="GAQ11046.1"/>
    </source>
</evidence>
<keyword evidence="8" id="KW-0460">Magnesium</keyword>
<dbReference type="EMBL" id="BLKI01000050">
    <property type="protein sequence ID" value="GFF85747.1"/>
    <property type="molecule type" value="Genomic_DNA"/>
</dbReference>
<evidence type="ECO:0000256" key="6">
    <source>
        <dbReference type="ARBA" id="ARBA00022741"/>
    </source>
</evidence>
<dbReference type="GO" id="GO:0070733">
    <property type="term" value="F:AMPylase activity"/>
    <property type="evidence" value="ECO:0007669"/>
    <property type="project" value="TreeGrafter"/>
</dbReference>
<organism evidence="11 14">
    <name type="scientific">Aspergillus lentulus</name>
    <dbReference type="NCBI Taxonomy" id="293939"/>
    <lineage>
        <taxon>Eukaryota</taxon>
        <taxon>Fungi</taxon>
        <taxon>Dikarya</taxon>
        <taxon>Ascomycota</taxon>
        <taxon>Pezizomycotina</taxon>
        <taxon>Eurotiomycetes</taxon>
        <taxon>Eurotiomycetidae</taxon>
        <taxon>Eurotiales</taxon>
        <taxon>Aspergillaceae</taxon>
        <taxon>Aspergillus</taxon>
        <taxon>Aspergillus subgen. Fumigati</taxon>
    </lineage>
</organism>
<evidence type="ECO:0000313" key="12">
    <source>
        <dbReference type="EMBL" id="GFF85747.1"/>
    </source>
</evidence>
<evidence type="ECO:0000256" key="4">
    <source>
        <dbReference type="ARBA" id="ARBA00022695"/>
    </source>
</evidence>
<name>A0AAN4TDX1_ASPLE</name>
<sequence>MATQFSTSTAGVSLAELPKSNVFTTKLPPDPAFETPESSHKAPRETLGPRLVKGALYTFVRPEPAEATELLSVSPKAMQDLGLKMGEELTPQFQALVSGNEICWNAKDGGIYPWAQCYGGWQFGSWAGQLGDGRAISLFECINPQTKRRFEVQLKGAGKTPYSRFADGKAVLRSSIREYVVSEALSALGVPSTRALAITLLPKSKVLRERIEPGAIVARFAETWLRIGSFDLPHSRGDRDLIRKLATFTAEDIFGGWETLPGVVSLGKDHSADAIDNPARGIPRDHAQEHQAVTENRFARLYREIVRRNAKTVAAWQAYGFMNGVLNTDNTSIFGLSLDFGPFAFMDNFDPQYTPNHDDHLLRYSYKNQPTVIWWNLVRLGEALGELIGAGDKVDEEWFLKDGLTEETAPPVVKRAEAVIERTGDEYRSVFLNEYKRLMSRRLGLKTQKESDFQELFSEMLDTLEALELDFNHFFRRLSNVALADIETDQQRMDTAPIFFHSEGFGGIGYTEQSAKERIAKWLAAWRSRILEDWDIENDADRQKDMNAVNPKVSLKRLLFLTSNLFILCCLYLAHTLSMLSTHAASLTCTCYSSYLADGFSTKSLNV</sequence>
<feature type="region of interest" description="Disordered" evidence="10">
    <location>
        <begin position="23"/>
        <end position="45"/>
    </location>
</feature>
<proteinExistence type="inferred from homology"/>
<dbReference type="Proteomes" id="UP000051487">
    <property type="component" value="Unassembled WGS sequence"/>
</dbReference>